<organism evidence="2 3">
    <name type="scientific">Promicromonospora citrea</name>
    <dbReference type="NCBI Taxonomy" id="43677"/>
    <lineage>
        <taxon>Bacteria</taxon>
        <taxon>Bacillati</taxon>
        <taxon>Actinomycetota</taxon>
        <taxon>Actinomycetes</taxon>
        <taxon>Micrococcales</taxon>
        <taxon>Promicromonosporaceae</taxon>
        <taxon>Promicromonospora</taxon>
    </lineage>
</organism>
<dbReference type="RefSeq" id="WP_171107899.1">
    <property type="nucleotide sequence ID" value="NZ_BMPT01000010.1"/>
</dbReference>
<feature type="domain" description="NAD-dependent epimerase/dehydratase" evidence="1">
    <location>
        <begin position="3"/>
        <end position="231"/>
    </location>
</feature>
<accession>A0A8H9GJF0</accession>
<gene>
    <name evidence="2" type="primary">galE1</name>
    <name evidence="2" type="ORF">GCM10010102_26190</name>
</gene>
<dbReference type="InterPro" id="IPR001509">
    <property type="entry name" value="Epimerase_deHydtase"/>
</dbReference>
<name>A0A8H9GJF0_9MICO</name>
<comment type="caution">
    <text evidence="2">The sequence shown here is derived from an EMBL/GenBank/DDBJ whole genome shotgun (WGS) entry which is preliminary data.</text>
</comment>
<dbReference type="SUPFAM" id="SSF51735">
    <property type="entry name" value="NAD(P)-binding Rossmann-fold domains"/>
    <property type="match status" value="1"/>
</dbReference>
<dbReference type="Pfam" id="PF01370">
    <property type="entry name" value="Epimerase"/>
    <property type="match status" value="1"/>
</dbReference>
<dbReference type="EMBL" id="BMPT01000010">
    <property type="protein sequence ID" value="GGM29197.1"/>
    <property type="molecule type" value="Genomic_DNA"/>
</dbReference>
<keyword evidence="3" id="KW-1185">Reference proteome</keyword>
<dbReference type="GO" id="GO:0005737">
    <property type="term" value="C:cytoplasm"/>
    <property type="evidence" value="ECO:0007669"/>
    <property type="project" value="TreeGrafter"/>
</dbReference>
<dbReference type="PANTHER" id="PTHR48079:SF6">
    <property type="entry name" value="NAD(P)-BINDING DOMAIN-CONTAINING PROTEIN-RELATED"/>
    <property type="match status" value="1"/>
</dbReference>
<dbReference type="Gene3D" id="3.40.50.720">
    <property type="entry name" value="NAD(P)-binding Rossmann-like Domain"/>
    <property type="match status" value="1"/>
</dbReference>
<dbReference type="Proteomes" id="UP000655589">
    <property type="component" value="Unassembled WGS sequence"/>
</dbReference>
<evidence type="ECO:0000259" key="1">
    <source>
        <dbReference type="Pfam" id="PF01370"/>
    </source>
</evidence>
<dbReference type="PANTHER" id="PTHR48079">
    <property type="entry name" value="PROTEIN YEEZ"/>
    <property type="match status" value="1"/>
</dbReference>
<dbReference type="InterPro" id="IPR036291">
    <property type="entry name" value="NAD(P)-bd_dom_sf"/>
</dbReference>
<proteinExistence type="predicted"/>
<dbReference type="GO" id="GO:0004029">
    <property type="term" value="F:aldehyde dehydrogenase (NAD+) activity"/>
    <property type="evidence" value="ECO:0007669"/>
    <property type="project" value="TreeGrafter"/>
</dbReference>
<evidence type="ECO:0000313" key="3">
    <source>
        <dbReference type="Proteomes" id="UP000655589"/>
    </source>
</evidence>
<reference evidence="2" key="1">
    <citation type="journal article" date="2014" name="Int. J. Syst. Evol. Microbiol.">
        <title>Complete genome sequence of Corynebacterium casei LMG S-19264T (=DSM 44701T), isolated from a smear-ripened cheese.</title>
        <authorList>
            <consortium name="US DOE Joint Genome Institute (JGI-PGF)"/>
            <person name="Walter F."/>
            <person name="Albersmeier A."/>
            <person name="Kalinowski J."/>
            <person name="Ruckert C."/>
        </authorList>
    </citation>
    <scope>NUCLEOTIDE SEQUENCE</scope>
    <source>
        <strain evidence="2">JCM 3051</strain>
    </source>
</reference>
<dbReference type="AlphaFoldDB" id="A0A8H9GJF0"/>
<protein>
    <submittedName>
        <fullName evidence="2">dTDP-4-dehydrorhamnose 3,5-epimerase</fullName>
    </submittedName>
</protein>
<evidence type="ECO:0000313" key="2">
    <source>
        <dbReference type="EMBL" id="GGM29197.1"/>
    </source>
</evidence>
<dbReference type="InterPro" id="IPR051783">
    <property type="entry name" value="NAD(P)-dependent_oxidoreduct"/>
</dbReference>
<reference evidence="2" key="2">
    <citation type="submission" date="2020-09" db="EMBL/GenBank/DDBJ databases">
        <authorList>
            <person name="Sun Q."/>
            <person name="Ohkuma M."/>
        </authorList>
    </citation>
    <scope>NUCLEOTIDE SEQUENCE</scope>
    <source>
        <strain evidence="2">JCM 3051</strain>
    </source>
</reference>
<sequence>MDIFLTGGSGFVGQHLITRLLAEGHTVRALARSAEAARRVEAAGATAVRGDLADLRRTADGGPASPPAWLTSLSGADAVVHAAARMAFWGPDSGFERDNHWPTIALFRAAADAGVGRFVLVSAAAVSTDGRGGPAVVDETTPTGRPLIAYGRVKLATEQALAALPTPGTTLVTLRPPMIWGRGMTTLDGAAAGARAGQFAWIDDGRHRMDHVHVTNLAAAVTASLTRGADRGVYYVTDGDPRTVREFMTPMMAAAGADVRTARSVPYGIASVLARSLDGIWRLLRRPAAPPLDRWLVAFLGRDRTYDTTRARAELGYRPVVSFEDGVAGMGV</sequence>